<dbReference type="Pfam" id="PF01844">
    <property type="entry name" value="HNH"/>
    <property type="match status" value="1"/>
</dbReference>
<gene>
    <name evidence="3" type="ORF">GA0070617_5494</name>
</gene>
<dbReference type="EMBL" id="FMIA01000002">
    <property type="protein sequence ID" value="SCL64523.1"/>
    <property type="molecule type" value="Genomic_DNA"/>
</dbReference>
<dbReference type="GO" id="GO:0003676">
    <property type="term" value="F:nucleic acid binding"/>
    <property type="evidence" value="ECO:0007669"/>
    <property type="project" value="InterPro"/>
</dbReference>
<evidence type="ECO:0000313" key="4">
    <source>
        <dbReference type="Proteomes" id="UP000198937"/>
    </source>
</evidence>
<feature type="region of interest" description="Disordered" evidence="1">
    <location>
        <begin position="91"/>
        <end position="111"/>
    </location>
</feature>
<evidence type="ECO:0000259" key="2">
    <source>
        <dbReference type="SMART" id="SM00507"/>
    </source>
</evidence>
<dbReference type="GO" id="GO:0004519">
    <property type="term" value="F:endonuclease activity"/>
    <property type="evidence" value="ECO:0007669"/>
    <property type="project" value="InterPro"/>
</dbReference>
<evidence type="ECO:0000313" key="3">
    <source>
        <dbReference type="EMBL" id="SCL64523.1"/>
    </source>
</evidence>
<accession>A0A1C6VDT5</accession>
<dbReference type="SMART" id="SM00507">
    <property type="entry name" value="HNHc"/>
    <property type="match status" value="1"/>
</dbReference>
<dbReference type="InterPro" id="IPR003615">
    <property type="entry name" value="HNH_nuc"/>
</dbReference>
<dbReference type="OrthoDB" id="3234360at2"/>
<dbReference type="GO" id="GO:0008270">
    <property type="term" value="F:zinc ion binding"/>
    <property type="evidence" value="ECO:0007669"/>
    <property type="project" value="InterPro"/>
</dbReference>
<sequence>MPTRAPRRCTRPGCPGGGGCARHQRPRPTRQELGYDEDWLRISADFLAAHPWCQGCKKRSSKHTDHIDGDTSNREEWNLQALCRRCHGAKTVAHDGGFGRPRTPRPGDESE</sequence>
<dbReference type="AlphaFoldDB" id="A0A1C6VDT5"/>
<dbReference type="STRING" id="683228.GA0070617_5494"/>
<protein>
    <submittedName>
        <fullName evidence="3">5-methylcytosine-specific restriction enzyme A</fullName>
    </submittedName>
</protein>
<keyword evidence="4" id="KW-1185">Reference proteome</keyword>
<reference evidence="3 4" key="1">
    <citation type="submission" date="2016-06" db="EMBL/GenBank/DDBJ databases">
        <authorList>
            <person name="Kjaerup R.B."/>
            <person name="Dalgaard T.S."/>
            <person name="Juul-Madsen H.R."/>
        </authorList>
    </citation>
    <scope>NUCLEOTIDE SEQUENCE [LARGE SCALE GENOMIC DNA]</scope>
    <source>
        <strain evidence="3 4">DSM 45577</strain>
    </source>
</reference>
<proteinExistence type="predicted"/>
<feature type="domain" description="HNH nuclease" evidence="2">
    <location>
        <begin position="41"/>
        <end position="88"/>
    </location>
</feature>
<dbReference type="RefSeq" id="WP_139135782.1">
    <property type="nucleotide sequence ID" value="NZ_BMMJ01000007.1"/>
</dbReference>
<dbReference type="CDD" id="cd00085">
    <property type="entry name" value="HNHc"/>
    <property type="match status" value="1"/>
</dbReference>
<dbReference type="InterPro" id="IPR002711">
    <property type="entry name" value="HNH"/>
</dbReference>
<feature type="compositionally biased region" description="Basic residues" evidence="1">
    <location>
        <begin position="1"/>
        <end position="10"/>
    </location>
</feature>
<evidence type="ECO:0000256" key="1">
    <source>
        <dbReference type="SAM" id="MobiDB-lite"/>
    </source>
</evidence>
<feature type="region of interest" description="Disordered" evidence="1">
    <location>
        <begin position="1"/>
        <end position="32"/>
    </location>
</feature>
<dbReference type="Proteomes" id="UP000198937">
    <property type="component" value="Unassembled WGS sequence"/>
</dbReference>
<organism evidence="3 4">
    <name type="scientific">Micromonospora yangpuensis</name>
    <dbReference type="NCBI Taxonomy" id="683228"/>
    <lineage>
        <taxon>Bacteria</taxon>
        <taxon>Bacillati</taxon>
        <taxon>Actinomycetota</taxon>
        <taxon>Actinomycetes</taxon>
        <taxon>Micromonosporales</taxon>
        <taxon>Micromonosporaceae</taxon>
        <taxon>Micromonospora</taxon>
    </lineage>
</organism>
<name>A0A1C6VDT5_9ACTN</name>